<keyword evidence="2" id="KW-1185">Reference proteome</keyword>
<evidence type="ECO:0000313" key="2">
    <source>
        <dbReference type="Proteomes" id="UP000050525"/>
    </source>
</evidence>
<dbReference type="Proteomes" id="UP000050525">
    <property type="component" value="Unassembled WGS sequence"/>
</dbReference>
<reference evidence="1 2" key="1">
    <citation type="journal article" date="2012" name="Genome Biol.">
        <title>Sequencing three crocodilian genomes to illuminate the evolution of archosaurs and amniotes.</title>
        <authorList>
            <person name="St John J.A."/>
            <person name="Braun E.L."/>
            <person name="Isberg S.R."/>
            <person name="Miles L.G."/>
            <person name="Chong A.Y."/>
            <person name="Gongora J."/>
            <person name="Dalzell P."/>
            <person name="Moran C."/>
            <person name="Bed'hom B."/>
            <person name="Abzhanov A."/>
            <person name="Burgess S.C."/>
            <person name="Cooksey A.M."/>
            <person name="Castoe T.A."/>
            <person name="Crawford N.G."/>
            <person name="Densmore L.D."/>
            <person name="Drew J.C."/>
            <person name="Edwards S.V."/>
            <person name="Faircloth B.C."/>
            <person name="Fujita M.K."/>
            <person name="Greenwold M.J."/>
            <person name="Hoffmann F.G."/>
            <person name="Howard J.M."/>
            <person name="Iguchi T."/>
            <person name="Janes D.E."/>
            <person name="Khan S.Y."/>
            <person name="Kohno S."/>
            <person name="de Koning A.J."/>
            <person name="Lance S.L."/>
            <person name="McCarthy F.M."/>
            <person name="McCormack J.E."/>
            <person name="Merchant M.E."/>
            <person name="Peterson D.G."/>
            <person name="Pollock D.D."/>
            <person name="Pourmand N."/>
            <person name="Raney B.J."/>
            <person name="Roessler K.A."/>
            <person name="Sanford J.R."/>
            <person name="Sawyer R.H."/>
            <person name="Schmidt C.J."/>
            <person name="Triplett E.W."/>
            <person name="Tuberville T.D."/>
            <person name="Venegas-Anaya M."/>
            <person name="Howard J.T."/>
            <person name="Jarvis E.D."/>
            <person name="Guillette L.J.Jr."/>
            <person name="Glenn T.C."/>
            <person name="Green R.E."/>
            <person name="Ray D.A."/>
        </authorList>
    </citation>
    <scope>NUCLEOTIDE SEQUENCE [LARGE SCALE GENOMIC DNA]</scope>
    <source>
        <strain evidence="1">KSC_2009_1</strain>
    </source>
</reference>
<dbReference type="AlphaFoldDB" id="A0A151NQ90"/>
<accession>A0A151NQ90</accession>
<gene>
    <name evidence="1" type="ORF">Y1Q_0015336</name>
</gene>
<sequence>MSLKKGLRAAWEKSSHRALQSPLGHLIVGQLWGPSCLRAISVSGAPHVLEREFHQQLELNLGCWYCKRGSAPRC</sequence>
<organism evidence="1 2">
    <name type="scientific">Alligator mississippiensis</name>
    <name type="common">American alligator</name>
    <dbReference type="NCBI Taxonomy" id="8496"/>
    <lineage>
        <taxon>Eukaryota</taxon>
        <taxon>Metazoa</taxon>
        <taxon>Chordata</taxon>
        <taxon>Craniata</taxon>
        <taxon>Vertebrata</taxon>
        <taxon>Euteleostomi</taxon>
        <taxon>Archelosauria</taxon>
        <taxon>Archosauria</taxon>
        <taxon>Crocodylia</taxon>
        <taxon>Alligatoridae</taxon>
        <taxon>Alligatorinae</taxon>
        <taxon>Alligator</taxon>
    </lineage>
</organism>
<comment type="caution">
    <text evidence="1">The sequence shown here is derived from an EMBL/GenBank/DDBJ whole genome shotgun (WGS) entry which is preliminary data.</text>
</comment>
<proteinExistence type="predicted"/>
<evidence type="ECO:0000313" key="1">
    <source>
        <dbReference type="EMBL" id="KYO38880.1"/>
    </source>
</evidence>
<dbReference type="EMBL" id="AKHW03002439">
    <property type="protein sequence ID" value="KYO38880.1"/>
    <property type="molecule type" value="Genomic_DNA"/>
</dbReference>
<protein>
    <submittedName>
        <fullName evidence="1">Uncharacterized protein</fullName>
    </submittedName>
</protein>
<name>A0A151NQ90_ALLMI</name>